<feature type="transmembrane region" description="Helical" evidence="1">
    <location>
        <begin position="7"/>
        <end position="28"/>
    </location>
</feature>
<dbReference type="InterPro" id="IPR021424">
    <property type="entry name" value="PorA"/>
</dbReference>
<keyword evidence="1" id="KW-1133">Transmembrane helix</keyword>
<dbReference type="Pfam" id="PF11271">
    <property type="entry name" value="PorA"/>
    <property type="match status" value="1"/>
</dbReference>
<accession>A0ABU1XR68</accession>
<dbReference type="Proteomes" id="UP001251217">
    <property type="component" value="Unassembled WGS sequence"/>
</dbReference>
<sequence length="345" mass="36480">MSVRKSSVVWTVSGAVLIVGAVIIRFAVLPAMTKLPDDLSQSQRYDGTMQALNSHAFAAGDFAALLAPQMPITADRSLTVDAVDGDTAIVTSNSVVTLPDSSTQDDVHTYAVDRVDYSPVELTDAQKDSLVPADRRTTFEAHSGLTFSWPMDPAATDTMLYDPVTRTAQQATFVDESEVQGRKVYNYRVDAAGPIGNPALLARFQGFPAQLPKAMVEGLLQAGVVPEKSREALTAALPSLPDPVAIGFGSTNGIAAAVDAEFGVPLKVEQTQGMYVTVSADGRDIPALPLSIVSIHTAENEVVASANTLSKNSTMLLILGVWLPVAMVMIGIALLSLGIVRRRAA</sequence>
<evidence type="ECO:0000313" key="2">
    <source>
        <dbReference type="EMBL" id="MDR7173033.1"/>
    </source>
</evidence>
<protein>
    <recommendedName>
        <fullName evidence="4">DUF3068 family protein</fullName>
    </recommendedName>
</protein>
<keyword evidence="3" id="KW-1185">Reference proteome</keyword>
<feature type="transmembrane region" description="Helical" evidence="1">
    <location>
        <begin position="315"/>
        <end position="340"/>
    </location>
</feature>
<keyword evidence="1" id="KW-0472">Membrane</keyword>
<gene>
    <name evidence="2" type="ORF">J2W56_006799</name>
</gene>
<reference evidence="2 3" key="1">
    <citation type="submission" date="2023-07" db="EMBL/GenBank/DDBJ databases">
        <title>Sorghum-associated microbial communities from plants grown in Nebraska, USA.</title>
        <authorList>
            <person name="Schachtman D."/>
        </authorList>
    </citation>
    <scope>NUCLEOTIDE SEQUENCE [LARGE SCALE GENOMIC DNA]</scope>
    <source>
        <strain evidence="2 3">4272</strain>
    </source>
</reference>
<evidence type="ECO:0000313" key="3">
    <source>
        <dbReference type="Proteomes" id="UP001251217"/>
    </source>
</evidence>
<name>A0ABU1XR68_9NOCA</name>
<evidence type="ECO:0008006" key="4">
    <source>
        <dbReference type="Google" id="ProtNLM"/>
    </source>
</evidence>
<evidence type="ECO:0000256" key="1">
    <source>
        <dbReference type="SAM" id="Phobius"/>
    </source>
</evidence>
<keyword evidence="1" id="KW-0812">Transmembrane</keyword>
<comment type="caution">
    <text evidence="2">The sequence shown here is derived from an EMBL/GenBank/DDBJ whole genome shotgun (WGS) entry which is preliminary data.</text>
</comment>
<organism evidence="2 3">
    <name type="scientific">Nocardia kruczakiae</name>
    <dbReference type="NCBI Taxonomy" id="261477"/>
    <lineage>
        <taxon>Bacteria</taxon>
        <taxon>Bacillati</taxon>
        <taxon>Actinomycetota</taxon>
        <taxon>Actinomycetes</taxon>
        <taxon>Mycobacteriales</taxon>
        <taxon>Nocardiaceae</taxon>
        <taxon>Nocardia</taxon>
    </lineage>
</organism>
<dbReference type="EMBL" id="JAVDWW010000017">
    <property type="protein sequence ID" value="MDR7173033.1"/>
    <property type="molecule type" value="Genomic_DNA"/>
</dbReference>
<proteinExistence type="predicted"/>
<dbReference type="RefSeq" id="WP_310408513.1">
    <property type="nucleotide sequence ID" value="NZ_JAVDWW010000017.1"/>
</dbReference>